<feature type="region of interest" description="Disordered" evidence="1">
    <location>
        <begin position="43"/>
        <end position="63"/>
    </location>
</feature>
<feature type="compositionally biased region" description="Low complexity" evidence="1">
    <location>
        <begin position="43"/>
        <end position="53"/>
    </location>
</feature>
<gene>
    <name evidence="2" type="ORF">Mgra_00002151</name>
</gene>
<keyword evidence="3" id="KW-1185">Reference proteome</keyword>
<feature type="compositionally biased region" description="Low complexity" evidence="1">
    <location>
        <begin position="138"/>
        <end position="163"/>
    </location>
</feature>
<dbReference type="Proteomes" id="UP000605970">
    <property type="component" value="Unassembled WGS sequence"/>
</dbReference>
<feature type="region of interest" description="Disordered" evidence="1">
    <location>
        <begin position="138"/>
        <end position="187"/>
    </location>
</feature>
<sequence length="187" mass="19650">MERIKSCEGQLANELLESVLDQNGNEGIDLNFSFEGTGNTESITGGCSSNNNNNGGGSNSINMTPVNLHGVGVFSPSNISRNNSASTLSSFSLNSNGGNSSSSSSLASNNVSANSSLIYPSQPSQILCSPQTTSIFTNNTPINSSSSTSNRNIENNACSSSSSTNSQIQQVDEDSRTPVRKRQRRKI</sequence>
<proteinExistence type="predicted"/>
<feature type="compositionally biased region" description="Basic residues" evidence="1">
    <location>
        <begin position="178"/>
        <end position="187"/>
    </location>
</feature>
<dbReference type="EMBL" id="JABEBT010000012">
    <property type="protein sequence ID" value="KAF7638472.1"/>
    <property type="molecule type" value="Genomic_DNA"/>
</dbReference>
<evidence type="ECO:0000313" key="3">
    <source>
        <dbReference type="Proteomes" id="UP000605970"/>
    </source>
</evidence>
<protein>
    <submittedName>
        <fullName evidence="2">Uncharacterized protein</fullName>
    </submittedName>
</protein>
<evidence type="ECO:0000256" key="1">
    <source>
        <dbReference type="SAM" id="MobiDB-lite"/>
    </source>
</evidence>
<accession>A0A8S9ZYS9</accession>
<comment type="caution">
    <text evidence="2">The sequence shown here is derived from an EMBL/GenBank/DDBJ whole genome shotgun (WGS) entry which is preliminary data.</text>
</comment>
<evidence type="ECO:0000313" key="2">
    <source>
        <dbReference type="EMBL" id="KAF7638472.1"/>
    </source>
</evidence>
<dbReference type="AlphaFoldDB" id="A0A8S9ZYS9"/>
<reference evidence="2" key="1">
    <citation type="journal article" date="2020" name="Ecol. Evol.">
        <title>Genome structure and content of the rice root-knot nematode (Meloidogyne graminicola).</title>
        <authorList>
            <person name="Phan N.T."/>
            <person name="Danchin E.G.J."/>
            <person name="Klopp C."/>
            <person name="Perfus-Barbeoch L."/>
            <person name="Kozlowski D.K."/>
            <person name="Koutsovoulos G.D."/>
            <person name="Lopez-Roques C."/>
            <person name="Bouchez O."/>
            <person name="Zahm M."/>
            <person name="Besnard G."/>
            <person name="Bellafiore S."/>
        </authorList>
    </citation>
    <scope>NUCLEOTIDE SEQUENCE</scope>
    <source>
        <strain evidence="2">VN-18</strain>
    </source>
</reference>
<name>A0A8S9ZYS9_9BILA</name>
<organism evidence="2 3">
    <name type="scientific">Meloidogyne graminicola</name>
    <dbReference type="NCBI Taxonomy" id="189291"/>
    <lineage>
        <taxon>Eukaryota</taxon>
        <taxon>Metazoa</taxon>
        <taxon>Ecdysozoa</taxon>
        <taxon>Nematoda</taxon>
        <taxon>Chromadorea</taxon>
        <taxon>Rhabditida</taxon>
        <taxon>Tylenchina</taxon>
        <taxon>Tylenchomorpha</taxon>
        <taxon>Tylenchoidea</taxon>
        <taxon>Meloidogynidae</taxon>
        <taxon>Meloidogyninae</taxon>
        <taxon>Meloidogyne</taxon>
    </lineage>
</organism>